<evidence type="ECO:0000313" key="3">
    <source>
        <dbReference type="Proteomes" id="UP000762676"/>
    </source>
</evidence>
<keyword evidence="3" id="KW-1185">Reference proteome</keyword>
<evidence type="ECO:0000256" key="1">
    <source>
        <dbReference type="SAM" id="MobiDB-lite"/>
    </source>
</evidence>
<accession>A0AAV4HPT7</accession>
<dbReference type="AlphaFoldDB" id="A0AAV4HPT7"/>
<feature type="compositionally biased region" description="Polar residues" evidence="1">
    <location>
        <begin position="66"/>
        <end position="78"/>
    </location>
</feature>
<feature type="region of interest" description="Disordered" evidence="1">
    <location>
        <begin position="278"/>
        <end position="317"/>
    </location>
</feature>
<feature type="compositionally biased region" description="Low complexity" evidence="1">
    <location>
        <begin position="291"/>
        <end position="314"/>
    </location>
</feature>
<sequence length="383" mass="42314">MANASVVENPSFRSKDKNARAHAQSPGSRTTSAVSPRSEVVPPVKRISPVNREAKGEAKGSRKGSKFNSPESRHSSAGQEKIEIKLTSTNQNKPSCQTQPEPEQLKQQIKIEKDVNHLQNVERKTHTSFEQNREVKKQGSVLLEEHKPKIQQENTSQKQELLHNDEYLCTVKDQATSPMPVEFLQNNTHLSNSSSSSEARNKTPASQKMQAENACSITDIKTLVTAKETRNTTDASAASAKRTLPHHQTSQTNPSAEVDAILARKISSTDLSSAKERPFVANKVIHPPPKTSKNTSSVVPSSNSSSTSQKQKSPGTATIKAITESCEADNQPMWRDIGEVEVLRRTKCRRIYAKDSQEKDVALFYKSGTFFALEAWCSHMGKI</sequence>
<feature type="region of interest" description="Disordered" evidence="1">
    <location>
        <begin position="1"/>
        <end position="105"/>
    </location>
</feature>
<feature type="compositionally biased region" description="Polar residues" evidence="1">
    <location>
        <begin position="25"/>
        <end position="35"/>
    </location>
</feature>
<feature type="compositionally biased region" description="Polar residues" evidence="1">
    <location>
        <begin position="1"/>
        <end position="12"/>
    </location>
</feature>
<feature type="compositionally biased region" description="Polar residues" evidence="1">
    <location>
        <begin position="246"/>
        <end position="255"/>
    </location>
</feature>
<name>A0AAV4HPT7_9GAST</name>
<comment type="caution">
    <text evidence="2">The sequence shown here is derived from an EMBL/GenBank/DDBJ whole genome shotgun (WGS) entry which is preliminary data.</text>
</comment>
<feature type="region of interest" description="Disordered" evidence="1">
    <location>
        <begin position="187"/>
        <end position="213"/>
    </location>
</feature>
<gene>
    <name evidence="2" type="ORF">ElyMa_002791200</name>
</gene>
<organism evidence="2 3">
    <name type="scientific">Elysia marginata</name>
    <dbReference type="NCBI Taxonomy" id="1093978"/>
    <lineage>
        <taxon>Eukaryota</taxon>
        <taxon>Metazoa</taxon>
        <taxon>Spiralia</taxon>
        <taxon>Lophotrochozoa</taxon>
        <taxon>Mollusca</taxon>
        <taxon>Gastropoda</taxon>
        <taxon>Heterobranchia</taxon>
        <taxon>Euthyneura</taxon>
        <taxon>Panpulmonata</taxon>
        <taxon>Sacoglossa</taxon>
        <taxon>Placobranchoidea</taxon>
        <taxon>Plakobranchidae</taxon>
        <taxon>Elysia</taxon>
    </lineage>
</organism>
<feature type="compositionally biased region" description="Polar residues" evidence="1">
    <location>
        <begin position="86"/>
        <end position="105"/>
    </location>
</feature>
<evidence type="ECO:0000313" key="2">
    <source>
        <dbReference type="EMBL" id="GFR99362.1"/>
    </source>
</evidence>
<feature type="region of interest" description="Disordered" evidence="1">
    <location>
        <begin position="228"/>
        <end position="258"/>
    </location>
</feature>
<proteinExistence type="predicted"/>
<dbReference type="EMBL" id="BMAT01005755">
    <property type="protein sequence ID" value="GFR99362.1"/>
    <property type="molecule type" value="Genomic_DNA"/>
</dbReference>
<dbReference type="Proteomes" id="UP000762676">
    <property type="component" value="Unassembled WGS sequence"/>
</dbReference>
<reference evidence="2 3" key="1">
    <citation type="journal article" date="2021" name="Elife">
        <title>Chloroplast acquisition without the gene transfer in kleptoplastic sea slugs, Plakobranchus ocellatus.</title>
        <authorList>
            <person name="Maeda T."/>
            <person name="Takahashi S."/>
            <person name="Yoshida T."/>
            <person name="Shimamura S."/>
            <person name="Takaki Y."/>
            <person name="Nagai Y."/>
            <person name="Toyoda A."/>
            <person name="Suzuki Y."/>
            <person name="Arimoto A."/>
            <person name="Ishii H."/>
            <person name="Satoh N."/>
            <person name="Nishiyama T."/>
            <person name="Hasebe M."/>
            <person name="Maruyama T."/>
            <person name="Minagawa J."/>
            <person name="Obokata J."/>
            <person name="Shigenobu S."/>
        </authorList>
    </citation>
    <scope>NUCLEOTIDE SEQUENCE [LARGE SCALE GENOMIC DNA]</scope>
</reference>
<protein>
    <recommendedName>
        <fullName evidence="4">Rieske domain-containing protein</fullName>
    </recommendedName>
</protein>
<feature type="compositionally biased region" description="Polar residues" evidence="1">
    <location>
        <begin position="203"/>
        <end position="213"/>
    </location>
</feature>
<evidence type="ECO:0008006" key="4">
    <source>
        <dbReference type="Google" id="ProtNLM"/>
    </source>
</evidence>